<dbReference type="HOGENOM" id="CLU_3286241_0_0_4"/>
<feature type="chain" id="PRO_5002387986" evidence="1">
    <location>
        <begin position="19"/>
        <end position="40"/>
    </location>
</feature>
<evidence type="ECO:0000256" key="1">
    <source>
        <dbReference type="SAM" id="SignalP"/>
    </source>
</evidence>
<dbReference type="Proteomes" id="UP000001812">
    <property type="component" value="Chromosome II"/>
</dbReference>
<organism evidence="2">
    <name type="scientific">Burkholderia pseudomallei 1710a</name>
    <dbReference type="NCBI Taxonomy" id="320371"/>
    <lineage>
        <taxon>Bacteria</taxon>
        <taxon>Pseudomonadati</taxon>
        <taxon>Pseudomonadota</taxon>
        <taxon>Betaproteobacteria</taxon>
        <taxon>Burkholderiales</taxon>
        <taxon>Burkholderiaceae</taxon>
        <taxon>Burkholderia</taxon>
        <taxon>pseudomallei group</taxon>
    </lineage>
</organism>
<proteinExistence type="predicted"/>
<protein>
    <submittedName>
        <fullName evidence="2">Uncharacterized protein</fullName>
    </submittedName>
</protein>
<dbReference type="EMBL" id="CM000833">
    <property type="protein sequence ID" value="EET05468.1"/>
    <property type="molecule type" value="Genomic_DNA"/>
</dbReference>
<dbReference type="AlphaFoldDB" id="A0A0E1VX44"/>
<feature type="signal peptide" evidence="1">
    <location>
        <begin position="1"/>
        <end position="18"/>
    </location>
</feature>
<name>A0A0E1VX44_BURPE</name>
<sequence>MGILLLFARLRFASPAHAACTPTRRHGPKTLPEALTIFDD</sequence>
<gene>
    <name evidence="2" type="ORF">BURPS1710A_A1639</name>
</gene>
<keyword evidence="1" id="KW-0732">Signal</keyword>
<reference evidence="2" key="1">
    <citation type="submission" date="2009-05" db="EMBL/GenBank/DDBJ databases">
        <authorList>
            <person name="Harkins D.M."/>
            <person name="DeShazer D."/>
            <person name="Woods D.E."/>
            <person name="Brinkac L.M."/>
            <person name="Brown K.A."/>
            <person name="Hung G.C."/>
            <person name="Tuanyok A."/>
            <person name="Zhang B."/>
            <person name="Nierman W.C."/>
        </authorList>
    </citation>
    <scope>NUCLEOTIDE SEQUENCE [LARGE SCALE GENOMIC DNA]</scope>
    <source>
        <strain evidence="2">1710a</strain>
    </source>
</reference>
<evidence type="ECO:0000313" key="2">
    <source>
        <dbReference type="EMBL" id="EET05468.1"/>
    </source>
</evidence>
<accession>A0A0E1VX44</accession>